<dbReference type="InParanoid" id="A0A0D0DJ58"/>
<reference evidence="2" key="2">
    <citation type="submission" date="2015-01" db="EMBL/GenBank/DDBJ databases">
        <title>Evolutionary Origins and Diversification of the Mycorrhizal Mutualists.</title>
        <authorList>
            <consortium name="DOE Joint Genome Institute"/>
            <consortium name="Mycorrhizal Genomics Consortium"/>
            <person name="Kohler A."/>
            <person name="Kuo A."/>
            <person name="Nagy L.G."/>
            <person name="Floudas D."/>
            <person name="Copeland A."/>
            <person name="Barry K.W."/>
            <person name="Cichocki N."/>
            <person name="Veneault-Fourrey C."/>
            <person name="LaButti K."/>
            <person name="Lindquist E.A."/>
            <person name="Lipzen A."/>
            <person name="Lundell T."/>
            <person name="Morin E."/>
            <person name="Murat C."/>
            <person name="Riley R."/>
            <person name="Ohm R."/>
            <person name="Sun H."/>
            <person name="Tunlid A."/>
            <person name="Henrissat B."/>
            <person name="Grigoriev I.V."/>
            <person name="Hibbett D.S."/>
            <person name="Martin F."/>
        </authorList>
    </citation>
    <scope>NUCLEOTIDE SEQUENCE [LARGE SCALE GENOMIC DNA]</scope>
    <source>
        <strain evidence="2">Ve08.2h10</strain>
    </source>
</reference>
<organism evidence="1 2">
    <name type="scientific">Paxillus rubicundulus Ve08.2h10</name>
    <dbReference type="NCBI Taxonomy" id="930991"/>
    <lineage>
        <taxon>Eukaryota</taxon>
        <taxon>Fungi</taxon>
        <taxon>Dikarya</taxon>
        <taxon>Basidiomycota</taxon>
        <taxon>Agaricomycotina</taxon>
        <taxon>Agaricomycetes</taxon>
        <taxon>Agaricomycetidae</taxon>
        <taxon>Boletales</taxon>
        <taxon>Paxilineae</taxon>
        <taxon>Paxillaceae</taxon>
        <taxon>Paxillus</taxon>
    </lineage>
</organism>
<protein>
    <submittedName>
        <fullName evidence="1">Uncharacterized protein</fullName>
    </submittedName>
</protein>
<dbReference type="HOGENOM" id="CLU_3087920_0_0_1"/>
<proteinExistence type="predicted"/>
<dbReference type="AlphaFoldDB" id="A0A0D0DJ58"/>
<name>A0A0D0DJ58_9AGAM</name>
<keyword evidence="2" id="KW-1185">Reference proteome</keyword>
<gene>
    <name evidence="1" type="ORF">PAXRUDRAFT_648447</name>
</gene>
<evidence type="ECO:0000313" key="1">
    <source>
        <dbReference type="EMBL" id="KIK91103.1"/>
    </source>
</evidence>
<accession>A0A0D0DJ58</accession>
<dbReference type="Proteomes" id="UP000054538">
    <property type="component" value="Unassembled WGS sequence"/>
</dbReference>
<dbReference type="EMBL" id="KN825426">
    <property type="protein sequence ID" value="KIK91103.1"/>
    <property type="molecule type" value="Genomic_DNA"/>
</dbReference>
<sequence length="52" mass="5598">MGHDDAALLVHSPLPRARISRTTSCKLGDMMDSLKSDSASLGLLFLVLVILM</sequence>
<evidence type="ECO:0000313" key="2">
    <source>
        <dbReference type="Proteomes" id="UP000054538"/>
    </source>
</evidence>
<reference evidence="1 2" key="1">
    <citation type="submission" date="2014-04" db="EMBL/GenBank/DDBJ databases">
        <authorList>
            <consortium name="DOE Joint Genome Institute"/>
            <person name="Kuo A."/>
            <person name="Kohler A."/>
            <person name="Jargeat P."/>
            <person name="Nagy L.G."/>
            <person name="Floudas D."/>
            <person name="Copeland A."/>
            <person name="Barry K.W."/>
            <person name="Cichocki N."/>
            <person name="Veneault-Fourrey C."/>
            <person name="LaButti K."/>
            <person name="Lindquist E.A."/>
            <person name="Lipzen A."/>
            <person name="Lundell T."/>
            <person name="Morin E."/>
            <person name="Murat C."/>
            <person name="Sun H."/>
            <person name="Tunlid A."/>
            <person name="Henrissat B."/>
            <person name="Grigoriev I.V."/>
            <person name="Hibbett D.S."/>
            <person name="Martin F."/>
            <person name="Nordberg H.P."/>
            <person name="Cantor M.N."/>
            <person name="Hua S.X."/>
        </authorList>
    </citation>
    <scope>NUCLEOTIDE SEQUENCE [LARGE SCALE GENOMIC DNA]</scope>
    <source>
        <strain evidence="1 2">Ve08.2h10</strain>
    </source>
</reference>